<feature type="transmembrane region" description="Helical" evidence="2">
    <location>
        <begin position="217"/>
        <end position="239"/>
    </location>
</feature>
<dbReference type="InterPro" id="IPR036880">
    <property type="entry name" value="Kunitz_BPTI_sf"/>
</dbReference>
<dbReference type="Proteomes" id="UP001235939">
    <property type="component" value="Chromosome 14"/>
</dbReference>
<evidence type="ECO:0000256" key="2">
    <source>
        <dbReference type="SAM" id="Phobius"/>
    </source>
</evidence>
<feature type="compositionally biased region" description="Basic and acidic residues" evidence="1">
    <location>
        <begin position="293"/>
        <end position="303"/>
    </location>
</feature>
<feature type="region of interest" description="Disordered" evidence="1">
    <location>
        <begin position="283"/>
        <end position="313"/>
    </location>
</feature>
<evidence type="ECO:0000259" key="3">
    <source>
        <dbReference type="PROSITE" id="PS50279"/>
    </source>
</evidence>
<keyword evidence="2" id="KW-1133">Transmembrane helix</keyword>
<sequence>MTTAIKSIFEGDKDRKKVSIMSHSFLVVVIAALSITLVVADTPRNTHVCVIDHKRKCQAPKQQGPCEEGKRDHTVYYDVNTKACVKVPEGQCALGPNHFKSVEKCEKHCKQTLALMNESYEDEKLSRTQVYSCYKRFKDGRKIIADDSSSGRPLTSTTDRNIGQINLYLKIYLGFTKEDYIIREQEEVYSSMARCVGYLSTTAIKSILEGDKDRKKVLTMSHSFLVVVIAALSITLVVADIERNELITSYLRQQNVLLLQHRSNRIKLMQKKEKENKQINGIGIMMESSQDSVKNKSDNDKATNGKGKKLATNEATRHTLATIILHLTAALQGARSTQLETAFRSAIPRGGRRTQPPPTPGKMDGTADARATTPGKCQRGRTPTTEESSTAMPYPYTAPESNPRDPGQCKQSQNDIPVPDFPSIPRTVQAVPSPKQPTQDVPAEQTFRD</sequence>
<dbReference type="PROSITE" id="PS50279">
    <property type="entry name" value="BPTI_KUNITZ_2"/>
    <property type="match status" value="1"/>
</dbReference>
<dbReference type="InterPro" id="IPR002223">
    <property type="entry name" value="Kunitz_BPTI"/>
</dbReference>
<name>A0ABY6L9P6_9ARAC</name>
<dbReference type="SMART" id="SM00131">
    <property type="entry name" value="KU"/>
    <property type="match status" value="1"/>
</dbReference>
<dbReference type="SUPFAM" id="SSF57362">
    <property type="entry name" value="BPTI-like"/>
    <property type="match status" value="1"/>
</dbReference>
<accession>A0ABY6L9P6</accession>
<feature type="transmembrane region" description="Helical" evidence="2">
    <location>
        <begin position="20"/>
        <end position="40"/>
    </location>
</feature>
<keyword evidence="5" id="KW-1185">Reference proteome</keyword>
<gene>
    <name evidence="4" type="ORF">LAZ67_14002605</name>
</gene>
<dbReference type="Pfam" id="PF00014">
    <property type="entry name" value="Kunitz_BPTI"/>
    <property type="match status" value="1"/>
</dbReference>
<evidence type="ECO:0000313" key="5">
    <source>
        <dbReference type="Proteomes" id="UP001235939"/>
    </source>
</evidence>
<protein>
    <submittedName>
        <fullName evidence="4">GVQW3</fullName>
    </submittedName>
</protein>
<dbReference type="EMBL" id="CP092876">
    <property type="protein sequence ID" value="UYV76967.1"/>
    <property type="molecule type" value="Genomic_DNA"/>
</dbReference>
<evidence type="ECO:0000256" key="1">
    <source>
        <dbReference type="SAM" id="MobiDB-lite"/>
    </source>
</evidence>
<evidence type="ECO:0000313" key="4">
    <source>
        <dbReference type="EMBL" id="UYV76967.1"/>
    </source>
</evidence>
<reference evidence="4 5" key="1">
    <citation type="submission" date="2022-01" db="EMBL/GenBank/DDBJ databases">
        <title>A chromosomal length assembly of Cordylochernes scorpioides.</title>
        <authorList>
            <person name="Zeh D."/>
            <person name="Zeh J."/>
        </authorList>
    </citation>
    <scope>NUCLEOTIDE SEQUENCE [LARGE SCALE GENOMIC DNA]</scope>
    <source>
        <strain evidence="4">IN4F17</strain>
        <tissue evidence="4">Whole Body</tissue>
    </source>
</reference>
<keyword evidence="2" id="KW-0472">Membrane</keyword>
<organism evidence="4 5">
    <name type="scientific">Cordylochernes scorpioides</name>
    <dbReference type="NCBI Taxonomy" id="51811"/>
    <lineage>
        <taxon>Eukaryota</taxon>
        <taxon>Metazoa</taxon>
        <taxon>Ecdysozoa</taxon>
        <taxon>Arthropoda</taxon>
        <taxon>Chelicerata</taxon>
        <taxon>Arachnida</taxon>
        <taxon>Pseudoscorpiones</taxon>
        <taxon>Cheliferoidea</taxon>
        <taxon>Chernetidae</taxon>
        <taxon>Cordylochernes</taxon>
    </lineage>
</organism>
<keyword evidence="2" id="KW-0812">Transmembrane</keyword>
<feature type="region of interest" description="Disordered" evidence="1">
    <location>
        <begin position="343"/>
        <end position="449"/>
    </location>
</feature>
<feature type="domain" description="BPTI/Kunitz inhibitor" evidence="3">
    <location>
        <begin position="57"/>
        <end position="109"/>
    </location>
</feature>
<proteinExistence type="predicted"/>
<dbReference type="Gene3D" id="4.10.410.10">
    <property type="entry name" value="Pancreatic trypsin inhibitor Kunitz domain"/>
    <property type="match status" value="1"/>
</dbReference>
<feature type="compositionally biased region" description="Polar residues" evidence="1">
    <location>
        <begin position="381"/>
        <end position="391"/>
    </location>
</feature>